<dbReference type="SMART" id="SM00320">
    <property type="entry name" value="WD40"/>
    <property type="match status" value="5"/>
</dbReference>
<name>A0A1H6CCE0_9PSEU</name>
<organism evidence="5 8">
    <name type="scientific">Saccharopolyspora kobensis</name>
    <dbReference type="NCBI Taxonomy" id="146035"/>
    <lineage>
        <taxon>Bacteria</taxon>
        <taxon>Bacillati</taxon>
        <taxon>Actinomycetota</taxon>
        <taxon>Actinomycetes</taxon>
        <taxon>Pseudonocardiales</taxon>
        <taxon>Pseudonocardiaceae</taxon>
        <taxon>Saccharopolyspora</taxon>
    </lineage>
</organism>
<dbReference type="PANTHER" id="PTHR19879">
    <property type="entry name" value="TRANSCRIPTION INITIATION FACTOR TFIID"/>
    <property type="match status" value="1"/>
</dbReference>
<dbReference type="Pfam" id="PF00656">
    <property type="entry name" value="Peptidase_C14"/>
    <property type="match status" value="1"/>
</dbReference>
<proteinExistence type="predicted"/>
<dbReference type="AlphaFoldDB" id="A0A1H6CCE0"/>
<reference evidence="7 8" key="2">
    <citation type="submission" date="2016-10" db="EMBL/GenBank/DDBJ databases">
        <authorList>
            <person name="Varghese N."/>
            <person name="Submissions S."/>
        </authorList>
    </citation>
    <scope>NUCLEOTIDE SEQUENCE [LARGE SCALE GENOMIC DNA]</scope>
    <source>
        <strain evidence="8">ATCC 20501</strain>
        <strain evidence="6 7">CGMCC 4.3529</strain>
    </source>
</reference>
<evidence type="ECO:0000256" key="2">
    <source>
        <dbReference type="ARBA" id="ARBA00022737"/>
    </source>
</evidence>
<protein>
    <submittedName>
        <fullName evidence="5">WD domain-containing protein, G-beta repeat-containing protein</fullName>
    </submittedName>
</protein>
<evidence type="ECO:0000256" key="1">
    <source>
        <dbReference type="ARBA" id="ARBA00022574"/>
    </source>
</evidence>
<dbReference type="PROSITE" id="PS00678">
    <property type="entry name" value="WD_REPEATS_1"/>
    <property type="match status" value="1"/>
</dbReference>
<feature type="repeat" description="WD" evidence="3">
    <location>
        <begin position="398"/>
        <end position="439"/>
    </location>
</feature>
<evidence type="ECO:0000313" key="7">
    <source>
        <dbReference type="Proteomes" id="UP000199690"/>
    </source>
</evidence>
<dbReference type="InterPro" id="IPR029030">
    <property type="entry name" value="Caspase-like_dom_sf"/>
</dbReference>
<feature type="repeat" description="WD" evidence="3">
    <location>
        <begin position="448"/>
        <end position="476"/>
    </location>
</feature>
<dbReference type="InterPro" id="IPR011600">
    <property type="entry name" value="Pept_C14_caspase"/>
</dbReference>
<dbReference type="SUPFAM" id="SSF52129">
    <property type="entry name" value="Caspase-like"/>
    <property type="match status" value="1"/>
</dbReference>
<evidence type="ECO:0000313" key="5">
    <source>
        <dbReference type="EMBL" id="SEG70437.1"/>
    </source>
</evidence>
<dbReference type="Gene3D" id="3.40.50.1460">
    <property type="match status" value="1"/>
</dbReference>
<dbReference type="InterPro" id="IPR001680">
    <property type="entry name" value="WD40_rpt"/>
</dbReference>
<keyword evidence="2" id="KW-0677">Repeat</keyword>
<dbReference type="PANTHER" id="PTHR19879:SF9">
    <property type="entry name" value="TRANSCRIPTION INITIATION FACTOR TFIID SUBUNIT 5"/>
    <property type="match status" value="1"/>
</dbReference>
<dbReference type="SUPFAM" id="SSF50998">
    <property type="entry name" value="Quinoprotein alcohol dehydrogenase-like"/>
    <property type="match status" value="1"/>
</dbReference>
<dbReference type="NCBIfam" id="NF047832">
    <property type="entry name" value="caspase_w_EACC1"/>
    <property type="match status" value="1"/>
</dbReference>
<dbReference type="PROSITE" id="PS50294">
    <property type="entry name" value="WD_REPEATS_REGION"/>
    <property type="match status" value="2"/>
</dbReference>
<evidence type="ECO:0000259" key="4">
    <source>
        <dbReference type="Pfam" id="PF00656"/>
    </source>
</evidence>
<dbReference type="InterPro" id="IPR015943">
    <property type="entry name" value="WD40/YVTN_repeat-like_dom_sf"/>
</dbReference>
<dbReference type="InterPro" id="IPR011047">
    <property type="entry name" value="Quinoprotein_ADH-like_sf"/>
</dbReference>
<dbReference type="EMBL" id="FNVB01000004">
    <property type="protein sequence ID" value="SEG70437.1"/>
    <property type="molecule type" value="Genomic_DNA"/>
</dbReference>
<evidence type="ECO:0000313" key="6">
    <source>
        <dbReference type="EMBL" id="SFC35008.1"/>
    </source>
</evidence>
<evidence type="ECO:0000313" key="8">
    <source>
        <dbReference type="Proteomes" id="UP000236729"/>
    </source>
</evidence>
<keyword evidence="1 3" id="KW-0853">WD repeat</keyword>
<dbReference type="PROSITE" id="PS50082">
    <property type="entry name" value="WD_REPEATS_2"/>
    <property type="match status" value="3"/>
</dbReference>
<accession>A0A1I1IL88</accession>
<dbReference type="EMBL" id="FOME01000001">
    <property type="protein sequence ID" value="SFC35008.1"/>
    <property type="molecule type" value="Genomic_DNA"/>
</dbReference>
<accession>A0A1H6CCE0</accession>
<dbReference type="Proteomes" id="UP000199690">
    <property type="component" value="Unassembled WGS sequence"/>
</dbReference>
<evidence type="ECO:0000256" key="3">
    <source>
        <dbReference type="PROSITE-ProRule" id="PRU00221"/>
    </source>
</evidence>
<dbReference type="InterPro" id="IPR019775">
    <property type="entry name" value="WD40_repeat_CS"/>
</dbReference>
<dbReference type="RefSeq" id="WP_093345620.1">
    <property type="nucleotide sequence ID" value="NZ_FNVB01000004.1"/>
</dbReference>
<dbReference type="SMR" id="A0A1H6CCE0"/>
<dbReference type="Pfam" id="PF00400">
    <property type="entry name" value="WD40"/>
    <property type="match status" value="4"/>
</dbReference>
<dbReference type="GO" id="GO:0006508">
    <property type="term" value="P:proteolysis"/>
    <property type="evidence" value="ECO:0007669"/>
    <property type="project" value="InterPro"/>
</dbReference>
<feature type="domain" description="Peptidase C14 caspase" evidence="4">
    <location>
        <begin position="11"/>
        <end position="232"/>
    </location>
</feature>
<dbReference type="Gene3D" id="2.130.10.10">
    <property type="entry name" value="YVTN repeat-like/Quinoprotein amine dehydrogenase"/>
    <property type="match status" value="2"/>
</dbReference>
<keyword evidence="7" id="KW-1185">Reference proteome</keyword>
<dbReference type="GO" id="GO:0004197">
    <property type="term" value="F:cysteine-type endopeptidase activity"/>
    <property type="evidence" value="ECO:0007669"/>
    <property type="project" value="InterPro"/>
</dbReference>
<feature type="repeat" description="WD" evidence="3">
    <location>
        <begin position="483"/>
        <end position="525"/>
    </location>
</feature>
<sequence length="553" mass="59044">MPPTLPDRDRSRAVLIGTSRYEHLPQLPAVHGNLHALRSALTDERTGGFAPEHCVVVENPKGVATTYDVLRSAAFEATDTLLVYYAGHGLVGTKATELYPGLPDSTADDADRLWIEALDFERVRGVMRWKTAKNRILVLDCCFSGRSVGDFMSPVGQAVAEATAVSGTVTLASSAGNEVSLAPDGAEFTAFSGELVKLLRNGIPGEPELLSLDAIFALLEREMRVQGNPVPTMRTTDGGGSLALVRNRAAMPNAPQWPDNPPRRSRRGVLKAALGAGVLGAGGWGVFTLVRPSATPQAPADAGPQPPAVVPTAPDRPEAVVFSPAGDLLVAGSYRTLRMWDTRSRQELPALDAGAMTRSLAFSPDGAVLAVGSVERAESGSKVLLWDVRTRRLIGELPAEHGNWVDGVAFDRTGAMLATCGHDEEVRLWDAERRTARGTLTGHGGTGVHSVAFHPEEDFLASAGNDKTVRIWNLKTQQQWGDALVHPETVRAVAYSPVDGAMIATACWNKEVWLWDAGTRKVIDRFPATSINTCCLAFRPDGLLAAAGYAPEG</sequence>
<reference evidence="5" key="1">
    <citation type="submission" date="2016-10" db="EMBL/GenBank/DDBJ databases">
        <authorList>
            <person name="de Groot N.N."/>
        </authorList>
    </citation>
    <scope>NUCLEOTIDE SEQUENCE [LARGE SCALE GENOMIC DNA]</scope>
    <source>
        <strain evidence="5">ATCC 20501</strain>
    </source>
</reference>
<gene>
    <name evidence="5" type="ORF">SAMN02982929_03301</name>
    <name evidence="6" type="ORF">SAMN05216506_101543</name>
</gene>
<dbReference type="Proteomes" id="UP000236729">
    <property type="component" value="Unassembled WGS sequence"/>
</dbReference>